<evidence type="ECO:0000313" key="3">
    <source>
        <dbReference type="EMBL" id="MBP3942637.1"/>
    </source>
</evidence>
<dbReference type="CDD" id="cd01299">
    <property type="entry name" value="Met_dep_hydrolase_A"/>
    <property type="match status" value="1"/>
</dbReference>
<feature type="chain" id="PRO_5035899564" evidence="1">
    <location>
        <begin position="19"/>
        <end position="439"/>
    </location>
</feature>
<dbReference type="GO" id="GO:0016810">
    <property type="term" value="F:hydrolase activity, acting on carbon-nitrogen (but not peptide) bonds"/>
    <property type="evidence" value="ECO:0007669"/>
    <property type="project" value="InterPro"/>
</dbReference>
<evidence type="ECO:0000313" key="4">
    <source>
        <dbReference type="Proteomes" id="UP000679691"/>
    </source>
</evidence>
<dbReference type="InterPro" id="IPR011059">
    <property type="entry name" value="Metal-dep_hydrolase_composite"/>
</dbReference>
<reference evidence="3" key="1">
    <citation type="submission" date="2021-03" db="EMBL/GenBank/DDBJ databases">
        <authorList>
            <person name="Lu T."/>
            <person name="Wang Q."/>
            <person name="Han X."/>
        </authorList>
    </citation>
    <scope>NUCLEOTIDE SEQUENCE</scope>
    <source>
        <strain evidence="3">WQ 2009</strain>
    </source>
</reference>
<dbReference type="InterPro" id="IPR057744">
    <property type="entry name" value="OTAase-like"/>
</dbReference>
<evidence type="ECO:0000256" key="1">
    <source>
        <dbReference type="SAM" id="SignalP"/>
    </source>
</evidence>
<dbReference type="InterPro" id="IPR032466">
    <property type="entry name" value="Metal_Hydrolase"/>
</dbReference>
<feature type="signal peptide" evidence="1">
    <location>
        <begin position="1"/>
        <end position="18"/>
    </location>
</feature>
<keyword evidence="4" id="KW-1185">Reference proteome</keyword>
<dbReference type="AlphaFoldDB" id="A0A8T4HB23"/>
<dbReference type="PANTHER" id="PTHR43135:SF3">
    <property type="entry name" value="ALPHA-D-RIBOSE 1-METHYLPHOSPHONATE 5-TRIPHOSPHATE DIPHOSPHATASE"/>
    <property type="match status" value="1"/>
</dbReference>
<dbReference type="Gene3D" id="2.30.40.10">
    <property type="entry name" value="Urease, subunit C, domain 1"/>
    <property type="match status" value="1"/>
</dbReference>
<dbReference type="InterPro" id="IPR006680">
    <property type="entry name" value="Amidohydro-rel"/>
</dbReference>
<protein>
    <submittedName>
        <fullName evidence="3">Amidohydrolase family protein</fullName>
    </submittedName>
</protein>
<gene>
    <name evidence="3" type="ORF">J5U18_03510</name>
</gene>
<dbReference type="SUPFAM" id="SSF51556">
    <property type="entry name" value="Metallo-dependent hydrolases"/>
    <property type="match status" value="1"/>
</dbReference>
<dbReference type="SUPFAM" id="SSF51338">
    <property type="entry name" value="Composite domain of metallo-dependent hydrolases"/>
    <property type="match status" value="2"/>
</dbReference>
<name>A0A8T4HB23_9SPHI</name>
<dbReference type="InterPro" id="IPR051781">
    <property type="entry name" value="Metallo-dep_Hydrolase"/>
</dbReference>
<sequence>MKISFCSFLLCCSISTWAQNNTLINNVKIFNGKDATLLTGNILIENNLIKKISANPIATDKSATTVVIDGKGKFLMPGLIDAHSHVMMESIPLNTIMASDMGFINLFAADGAAKQLLRGFTTIRDLGGASMSLKRAIDLQLAQGPRIYSSGATISQTGGHGDFGLPTDVPRDGSLSYFERGGMSIVADGADKVLLRTREQLRNGATQIKLMAGGGVASDYDPLDVSQYTDEEFKAAVSAAENWGTYVTVHAYTPKAIRSAINAGVKCIEHGQLVDEATVRIMAEKGVWWCMQPFLDDEDAIPFPAGSINKQKQIAMTNGTDNAYKLAKKYKVKLAWGTDCLFDAKLANRQGAQLAKMTRWFTPLEILVMATSTNAELLQLSGARNPYPHPLGVIQEGAYADLLIVDGNPLENIKLVEDPTNNFKLIMKDGVVFKNTINL</sequence>
<dbReference type="Pfam" id="PF01979">
    <property type="entry name" value="Amidohydro_1"/>
    <property type="match status" value="1"/>
</dbReference>
<accession>A0A8T4HB23</accession>
<proteinExistence type="predicted"/>
<dbReference type="PANTHER" id="PTHR43135">
    <property type="entry name" value="ALPHA-D-RIBOSE 1-METHYLPHOSPHONATE 5-TRIPHOSPHATE DIPHOSPHATASE"/>
    <property type="match status" value="1"/>
</dbReference>
<comment type="caution">
    <text evidence="3">The sequence shown here is derived from an EMBL/GenBank/DDBJ whole genome shotgun (WGS) entry which is preliminary data.</text>
</comment>
<dbReference type="Proteomes" id="UP000679691">
    <property type="component" value="Unassembled WGS sequence"/>
</dbReference>
<keyword evidence="1" id="KW-0732">Signal</keyword>
<evidence type="ECO:0000259" key="2">
    <source>
        <dbReference type="Pfam" id="PF01979"/>
    </source>
</evidence>
<dbReference type="Gene3D" id="3.20.20.140">
    <property type="entry name" value="Metal-dependent hydrolases"/>
    <property type="match status" value="1"/>
</dbReference>
<organism evidence="3 4">
    <name type="scientific">Rhinopithecimicrobium faecis</name>
    <dbReference type="NCBI Taxonomy" id="2820698"/>
    <lineage>
        <taxon>Bacteria</taxon>
        <taxon>Pseudomonadati</taxon>
        <taxon>Bacteroidota</taxon>
        <taxon>Sphingobacteriia</taxon>
        <taxon>Sphingobacteriales</taxon>
        <taxon>Sphingobacteriaceae</taxon>
        <taxon>Rhinopithecimicrobium</taxon>
    </lineage>
</organism>
<dbReference type="RefSeq" id="WP_353546121.1">
    <property type="nucleotide sequence ID" value="NZ_JAGKSB010000003.1"/>
</dbReference>
<feature type="domain" description="Amidohydrolase-related" evidence="2">
    <location>
        <begin position="74"/>
        <end position="430"/>
    </location>
</feature>
<dbReference type="EMBL" id="JAGKSB010000003">
    <property type="protein sequence ID" value="MBP3942637.1"/>
    <property type="molecule type" value="Genomic_DNA"/>
</dbReference>